<gene>
    <name evidence="6" type="ORF">KAK11_08220</name>
</gene>
<dbReference type="EMBL" id="JAGQDG010000003">
    <property type="protein sequence ID" value="MBQ0935309.1"/>
    <property type="molecule type" value="Genomic_DNA"/>
</dbReference>
<reference evidence="6 7" key="1">
    <citation type="submission" date="2021-04" db="EMBL/GenBank/DDBJ databases">
        <title>The genome sequence of type strain Ideonella paludis KCTC 32238.</title>
        <authorList>
            <person name="Liu Y."/>
        </authorList>
    </citation>
    <scope>NUCLEOTIDE SEQUENCE [LARGE SCALE GENOMIC DNA]</scope>
    <source>
        <strain evidence="6 7">KCTC 32238</strain>
    </source>
</reference>
<evidence type="ECO:0000256" key="1">
    <source>
        <dbReference type="ARBA" id="ARBA00023015"/>
    </source>
</evidence>
<evidence type="ECO:0000256" key="3">
    <source>
        <dbReference type="ARBA" id="ARBA00023163"/>
    </source>
</evidence>
<dbReference type="SUPFAM" id="SSF46689">
    <property type="entry name" value="Homeodomain-like"/>
    <property type="match status" value="1"/>
</dbReference>
<dbReference type="PANTHER" id="PTHR30055:SF234">
    <property type="entry name" value="HTH-TYPE TRANSCRIPTIONAL REGULATOR BETI"/>
    <property type="match status" value="1"/>
</dbReference>
<dbReference type="Gene3D" id="1.10.357.10">
    <property type="entry name" value="Tetracycline Repressor, domain 2"/>
    <property type="match status" value="1"/>
</dbReference>
<dbReference type="InterPro" id="IPR009057">
    <property type="entry name" value="Homeodomain-like_sf"/>
</dbReference>
<keyword evidence="1" id="KW-0805">Transcription regulation</keyword>
<dbReference type="PANTHER" id="PTHR30055">
    <property type="entry name" value="HTH-TYPE TRANSCRIPTIONAL REGULATOR RUTR"/>
    <property type="match status" value="1"/>
</dbReference>
<keyword evidence="7" id="KW-1185">Reference proteome</keyword>
<comment type="caution">
    <text evidence="6">The sequence shown here is derived from an EMBL/GenBank/DDBJ whole genome shotgun (WGS) entry which is preliminary data.</text>
</comment>
<evidence type="ECO:0000313" key="7">
    <source>
        <dbReference type="Proteomes" id="UP000672097"/>
    </source>
</evidence>
<keyword evidence="2 4" id="KW-0238">DNA-binding</keyword>
<proteinExistence type="predicted"/>
<evidence type="ECO:0000313" key="6">
    <source>
        <dbReference type="EMBL" id="MBQ0935309.1"/>
    </source>
</evidence>
<keyword evidence="3" id="KW-0804">Transcription</keyword>
<feature type="DNA-binding region" description="H-T-H motif" evidence="4">
    <location>
        <begin position="31"/>
        <end position="50"/>
    </location>
</feature>
<protein>
    <submittedName>
        <fullName evidence="6">TetR/AcrR family transcriptional regulator</fullName>
    </submittedName>
</protein>
<dbReference type="Proteomes" id="UP000672097">
    <property type="component" value="Unassembled WGS sequence"/>
</dbReference>
<evidence type="ECO:0000259" key="5">
    <source>
        <dbReference type="PROSITE" id="PS50977"/>
    </source>
</evidence>
<accession>A0ABS5DW45</accession>
<feature type="domain" description="HTH tetR-type" evidence="5">
    <location>
        <begin position="8"/>
        <end position="68"/>
    </location>
</feature>
<sequence>MPPTSDRHERRTEIEAAAFALLKELGYKKTSMLLIAKRAQASNQTLYAWYRNKQELFRGIIASFGGAVREQLQASLQAEQDPHQALRALGPALLRFTTDEYAIIMNRAAVIDAAETGVLPQAIDEVARDVLYPLICALMQRLVHQRVFVSDMAPEGMAQTYIDLLLGELQFRQALGNVPPLTEPEMIERSERAFRLTCRLFQRPEAP</sequence>
<evidence type="ECO:0000256" key="4">
    <source>
        <dbReference type="PROSITE-ProRule" id="PRU00335"/>
    </source>
</evidence>
<dbReference type="PROSITE" id="PS50977">
    <property type="entry name" value="HTH_TETR_2"/>
    <property type="match status" value="1"/>
</dbReference>
<dbReference type="RefSeq" id="WP_210808156.1">
    <property type="nucleotide sequence ID" value="NZ_JAGQDG010000003.1"/>
</dbReference>
<dbReference type="InterPro" id="IPR050109">
    <property type="entry name" value="HTH-type_TetR-like_transc_reg"/>
</dbReference>
<evidence type="ECO:0000256" key="2">
    <source>
        <dbReference type="ARBA" id="ARBA00023125"/>
    </source>
</evidence>
<dbReference type="Pfam" id="PF00440">
    <property type="entry name" value="TetR_N"/>
    <property type="match status" value="1"/>
</dbReference>
<organism evidence="6 7">
    <name type="scientific">Ideonella paludis</name>
    <dbReference type="NCBI Taxonomy" id="1233411"/>
    <lineage>
        <taxon>Bacteria</taxon>
        <taxon>Pseudomonadati</taxon>
        <taxon>Pseudomonadota</taxon>
        <taxon>Betaproteobacteria</taxon>
        <taxon>Burkholderiales</taxon>
        <taxon>Sphaerotilaceae</taxon>
        <taxon>Ideonella</taxon>
    </lineage>
</organism>
<dbReference type="InterPro" id="IPR001647">
    <property type="entry name" value="HTH_TetR"/>
</dbReference>
<name>A0ABS5DW45_9BURK</name>